<gene>
    <name evidence="4" type="ORF">DNTS_011616</name>
</gene>
<reference evidence="4 5" key="1">
    <citation type="journal article" date="2019" name="Sci. Data">
        <title>Hybrid genome assembly and annotation of Danionella translucida.</title>
        <authorList>
            <person name="Kadobianskyi M."/>
            <person name="Schulze L."/>
            <person name="Schuelke M."/>
            <person name="Judkewitz B."/>
        </authorList>
    </citation>
    <scope>NUCLEOTIDE SEQUENCE [LARGE SCALE GENOMIC DNA]</scope>
    <source>
        <strain evidence="4 5">Bolton</strain>
    </source>
</reference>
<dbReference type="PANTHER" id="PTHR24043:SF8">
    <property type="entry name" value="EGF-LIKE DOMAIN-CONTAINING PROTEIN"/>
    <property type="match status" value="1"/>
</dbReference>
<dbReference type="Gene3D" id="2.170.300.10">
    <property type="entry name" value="Tie2 ligand-binding domain superfamily"/>
    <property type="match status" value="2"/>
</dbReference>
<dbReference type="InterPro" id="IPR002049">
    <property type="entry name" value="LE_dom"/>
</dbReference>
<evidence type="ECO:0000259" key="2">
    <source>
        <dbReference type="PROSITE" id="PS00022"/>
    </source>
</evidence>
<sequence length="325" mass="34871">MKPLCVVSRVVCASPPALQSPVRPAEGTVCVSPDTLDNGDAIECPEGLYGVQCRQVCECEKGAVCDPVNGACHCTAGRVGEHCEKILIIQRVGCPIGFYGLECVQMCQCGHEAQCHHIISYHCCTPSCAQPLCLLGAACLPALTSAFSLCCVTVACASGWFGMDCEQKCDCPLGVACDNVTGRCGCPAGYTGSSCETNVITSLAHARAFLVTMAITVISDVEKARMARTVVLPDVMGEIVLKCVFVVREDSAIQRLGDVTVPLAELDHPANKEQKHKIRFLISKFHHSSVGMERDFPGGVFLAISEHLRDVPLPRFPVFNLSRRL</sequence>
<dbReference type="OrthoDB" id="409374at2759"/>
<feature type="domain" description="EGF-like" evidence="3">
    <location>
        <begin position="184"/>
        <end position="195"/>
    </location>
</feature>
<dbReference type="PANTHER" id="PTHR24043">
    <property type="entry name" value="SCAVENGER RECEPTOR CLASS F"/>
    <property type="match status" value="1"/>
</dbReference>
<keyword evidence="1" id="KW-0245">EGF-like domain</keyword>
<accession>A0A553QIC1</accession>
<dbReference type="PROSITE" id="PS01186">
    <property type="entry name" value="EGF_2"/>
    <property type="match status" value="1"/>
</dbReference>
<dbReference type="SMART" id="SM00180">
    <property type="entry name" value="EGF_Lam"/>
    <property type="match status" value="2"/>
</dbReference>
<evidence type="ECO:0000256" key="1">
    <source>
        <dbReference type="ARBA" id="ARBA00022536"/>
    </source>
</evidence>
<dbReference type="AlphaFoldDB" id="A0A553QIC1"/>
<proteinExistence type="predicted"/>
<evidence type="ECO:0000313" key="5">
    <source>
        <dbReference type="Proteomes" id="UP000316079"/>
    </source>
</evidence>
<protein>
    <recommendedName>
        <fullName evidence="2 3">EGF-like domain-containing protein</fullName>
    </recommendedName>
</protein>
<feature type="domain" description="EGF-like" evidence="2">
    <location>
        <begin position="72"/>
        <end position="83"/>
    </location>
</feature>
<dbReference type="STRING" id="623744.A0A553QIC1"/>
<dbReference type="InterPro" id="IPR042635">
    <property type="entry name" value="MEGF10/SREC1/2-like"/>
</dbReference>
<dbReference type="GO" id="GO:0005044">
    <property type="term" value="F:scavenger receptor activity"/>
    <property type="evidence" value="ECO:0007669"/>
    <property type="project" value="InterPro"/>
</dbReference>
<dbReference type="Proteomes" id="UP000316079">
    <property type="component" value="Unassembled WGS sequence"/>
</dbReference>
<dbReference type="InterPro" id="IPR000742">
    <property type="entry name" value="EGF"/>
</dbReference>
<evidence type="ECO:0000313" key="4">
    <source>
        <dbReference type="EMBL" id="TRY89679.1"/>
    </source>
</evidence>
<organism evidence="4 5">
    <name type="scientific">Danionella cerebrum</name>
    <dbReference type="NCBI Taxonomy" id="2873325"/>
    <lineage>
        <taxon>Eukaryota</taxon>
        <taxon>Metazoa</taxon>
        <taxon>Chordata</taxon>
        <taxon>Craniata</taxon>
        <taxon>Vertebrata</taxon>
        <taxon>Euteleostomi</taxon>
        <taxon>Actinopterygii</taxon>
        <taxon>Neopterygii</taxon>
        <taxon>Teleostei</taxon>
        <taxon>Ostariophysi</taxon>
        <taxon>Cypriniformes</taxon>
        <taxon>Danionidae</taxon>
        <taxon>Danioninae</taxon>
        <taxon>Danionella</taxon>
    </lineage>
</organism>
<dbReference type="EMBL" id="SRMA01025943">
    <property type="protein sequence ID" value="TRY89679.1"/>
    <property type="molecule type" value="Genomic_DNA"/>
</dbReference>
<evidence type="ECO:0000259" key="3">
    <source>
        <dbReference type="PROSITE" id="PS01186"/>
    </source>
</evidence>
<keyword evidence="5" id="KW-1185">Reference proteome</keyword>
<name>A0A553QIC1_9TELE</name>
<dbReference type="PROSITE" id="PS00022">
    <property type="entry name" value="EGF_1"/>
    <property type="match status" value="1"/>
</dbReference>
<comment type="caution">
    <text evidence="4">The sequence shown here is derived from an EMBL/GenBank/DDBJ whole genome shotgun (WGS) entry which is preliminary data.</text>
</comment>